<dbReference type="PROSITE" id="PS51471">
    <property type="entry name" value="FE2OG_OXY"/>
    <property type="match status" value="1"/>
</dbReference>
<keyword evidence="1 3" id="KW-0479">Metal-binding</keyword>
<dbReference type="GO" id="GO:0046872">
    <property type="term" value="F:metal ion binding"/>
    <property type="evidence" value="ECO:0007669"/>
    <property type="project" value="UniProtKB-KW"/>
</dbReference>
<comment type="similarity">
    <text evidence="3">Belongs to the iron/ascorbate-dependent oxidoreductase family.</text>
</comment>
<dbReference type="OMA" id="LEFMSND"/>
<keyword evidence="3" id="KW-0560">Oxidoreductase</keyword>
<sequence length="227" mass="25867">MGEVLYSAMEFFNLPSEEKLKFMSSDVYKPARYGTRLRDGADKIQFWRVFLKHYASPLEDKNPPKHRCAQVPGRRWGKNMDEGMQVMAVNCYPPCPQPDIAFGLPPHSDYSCLTIVLQSSEGLEFLGKEDESWRKVPNVHVGDHLEVLSNGIYKSVVHRATLNRERIRISITSLHSLGVGVKMETAKELQHPKGYKETSFMDFLNFLSKNDIAEGKNFTNTLKILGD</sequence>
<dbReference type="Proteomes" id="UP000030687">
    <property type="component" value="Unassembled WGS sequence"/>
</dbReference>
<dbReference type="Pfam" id="PF03171">
    <property type="entry name" value="2OG-FeII_Oxy"/>
    <property type="match status" value="1"/>
</dbReference>
<evidence type="ECO:0000313" key="6">
    <source>
        <dbReference type="Proteomes" id="UP000030687"/>
    </source>
</evidence>
<dbReference type="InParanoid" id="V4S382"/>
<organism evidence="5 6">
    <name type="scientific">Citrus clementina</name>
    <name type="common">Clementine</name>
    <name type="synonym">Citrus deliciosa x Citrus sinensis</name>
    <dbReference type="NCBI Taxonomy" id="85681"/>
    <lineage>
        <taxon>Eukaryota</taxon>
        <taxon>Viridiplantae</taxon>
        <taxon>Streptophyta</taxon>
        <taxon>Embryophyta</taxon>
        <taxon>Tracheophyta</taxon>
        <taxon>Spermatophyta</taxon>
        <taxon>Magnoliopsida</taxon>
        <taxon>eudicotyledons</taxon>
        <taxon>Gunneridae</taxon>
        <taxon>Pentapetalae</taxon>
        <taxon>rosids</taxon>
        <taxon>malvids</taxon>
        <taxon>Sapindales</taxon>
        <taxon>Rutaceae</taxon>
        <taxon>Aurantioideae</taxon>
        <taxon>Citrus</taxon>
    </lineage>
</organism>
<dbReference type="AlphaFoldDB" id="V4S382"/>
<evidence type="ECO:0000256" key="1">
    <source>
        <dbReference type="ARBA" id="ARBA00022723"/>
    </source>
</evidence>
<keyword evidence="6" id="KW-1185">Reference proteome</keyword>
<gene>
    <name evidence="5" type="ORF">CICLE_v10006762mg</name>
</gene>
<dbReference type="Gene3D" id="2.60.120.330">
    <property type="entry name" value="B-lactam Antibiotic, Isopenicillin N Synthase, Chain"/>
    <property type="match status" value="1"/>
</dbReference>
<dbReference type="SUPFAM" id="SSF51197">
    <property type="entry name" value="Clavaminate synthase-like"/>
    <property type="match status" value="1"/>
</dbReference>
<proteinExistence type="inferred from homology"/>
<dbReference type="InterPro" id="IPR005123">
    <property type="entry name" value="Oxoglu/Fe-dep_dioxygenase_dom"/>
</dbReference>
<dbReference type="InterPro" id="IPR027443">
    <property type="entry name" value="IPNS-like_sf"/>
</dbReference>
<evidence type="ECO:0000259" key="4">
    <source>
        <dbReference type="PROSITE" id="PS51471"/>
    </source>
</evidence>
<dbReference type="KEGG" id="cic:CICLE_v10006762mg"/>
<feature type="domain" description="Fe2OG dioxygenase" evidence="4">
    <location>
        <begin position="82"/>
        <end position="177"/>
    </location>
</feature>
<dbReference type="Gramene" id="ESR34752">
    <property type="protein sequence ID" value="ESR34752"/>
    <property type="gene ID" value="CICLE_v10006762mg"/>
</dbReference>
<name>V4S382_CITCL</name>
<dbReference type="InterPro" id="IPR050295">
    <property type="entry name" value="Plant_2OG-oxidoreductases"/>
</dbReference>
<accession>V4S382</accession>
<protein>
    <recommendedName>
        <fullName evidence="4">Fe2OG dioxygenase domain-containing protein</fullName>
    </recommendedName>
</protein>
<dbReference type="InterPro" id="IPR044861">
    <property type="entry name" value="IPNS-like_FE2OG_OXY"/>
</dbReference>
<dbReference type="GO" id="GO:0016491">
    <property type="term" value="F:oxidoreductase activity"/>
    <property type="evidence" value="ECO:0007669"/>
    <property type="project" value="UniProtKB-KW"/>
</dbReference>
<dbReference type="eggNOG" id="KOG0143">
    <property type="taxonomic scope" value="Eukaryota"/>
</dbReference>
<keyword evidence="2 3" id="KW-0408">Iron</keyword>
<dbReference type="PANTHER" id="PTHR47991">
    <property type="entry name" value="OXOGLUTARATE/IRON-DEPENDENT DIOXYGENASE"/>
    <property type="match status" value="1"/>
</dbReference>
<evidence type="ECO:0000256" key="2">
    <source>
        <dbReference type="ARBA" id="ARBA00023004"/>
    </source>
</evidence>
<dbReference type="EMBL" id="KI537036">
    <property type="protein sequence ID" value="ESR34752.1"/>
    <property type="molecule type" value="Genomic_DNA"/>
</dbReference>
<evidence type="ECO:0000313" key="5">
    <source>
        <dbReference type="EMBL" id="ESR34752.1"/>
    </source>
</evidence>
<reference evidence="5 6" key="1">
    <citation type="submission" date="2013-10" db="EMBL/GenBank/DDBJ databases">
        <authorList>
            <consortium name="International Citrus Genome Consortium"/>
            <person name="Jenkins J."/>
            <person name="Schmutz J."/>
            <person name="Prochnik S."/>
            <person name="Rokhsar D."/>
            <person name="Gmitter F."/>
            <person name="Ollitrault P."/>
            <person name="Machado M."/>
            <person name="Talon M."/>
            <person name="Wincker P."/>
            <person name="Jaillon O."/>
            <person name="Morgante M."/>
        </authorList>
    </citation>
    <scope>NUCLEOTIDE SEQUENCE</scope>
    <source>
        <strain evidence="6">cv. Clemenules</strain>
    </source>
</reference>
<evidence type="ECO:0000256" key="3">
    <source>
        <dbReference type="RuleBase" id="RU003682"/>
    </source>
</evidence>